<protein>
    <submittedName>
        <fullName evidence="1">Uncharacterized protein</fullName>
    </submittedName>
</protein>
<comment type="caution">
    <text evidence="1">The sequence shown here is derived from an EMBL/GenBank/DDBJ whole genome shotgun (WGS) entry which is preliminary data.</text>
</comment>
<evidence type="ECO:0000313" key="2">
    <source>
        <dbReference type="Proteomes" id="UP000694240"/>
    </source>
</evidence>
<organism evidence="1 2">
    <name type="scientific">Arabidopsis thaliana x Arabidopsis arenosa</name>
    <dbReference type="NCBI Taxonomy" id="1240361"/>
    <lineage>
        <taxon>Eukaryota</taxon>
        <taxon>Viridiplantae</taxon>
        <taxon>Streptophyta</taxon>
        <taxon>Embryophyta</taxon>
        <taxon>Tracheophyta</taxon>
        <taxon>Spermatophyta</taxon>
        <taxon>Magnoliopsida</taxon>
        <taxon>eudicotyledons</taxon>
        <taxon>Gunneridae</taxon>
        <taxon>Pentapetalae</taxon>
        <taxon>rosids</taxon>
        <taxon>malvids</taxon>
        <taxon>Brassicales</taxon>
        <taxon>Brassicaceae</taxon>
        <taxon>Camelineae</taxon>
        <taxon>Arabidopsis</taxon>
    </lineage>
</organism>
<dbReference type="EMBL" id="JAEFBK010000010">
    <property type="protein sequence ID" value="KAG7558760.1"/>
    <property type="molecule type" value="Genomic_DNA"/>
</dbReference>
<dbReference type="Proteomes" id="UP000694240">
    <property type="component" value="Chromosome 10"/>
</dbReference>
<evidence type="ECO:0000313" key="1">
    <source>
        <dbReference type="EMBL" id="KAG7558760.1"/>
    </source>
</evidence>
<dbReference type="AlphaFoldDB" id="A0A8T1ZKJ5"/>
<keyword evidence="2" id="KW-1185">Reference proteome</keyword>
<gene>
    <name evidence="1" type="ORF">ISN45_Aa05g003920</name>
</gene>
<accession>A0A8T1ZKJ5</accession>
<reference evidence="1 2" key="1">
    <citation type="submission" date="2020-12" db="EMBL/GenBank/DDBJ databases">
        <title>Concerted genomic and epigenomic changes stabilize Arabidopsis allopolyploids.</title>
        <authorList>
            <person name="Chen Z."/>
        </authorList>
    </citation>
    <scope>NUCLEOTIDE SEQUENCE [LARGE SCALE GENOMIC DNA]</scope>
    <source>
        <strain evidence="1">Allo738</strain>
        <tissue evidence="1">Leaf</tissue>
    </source>
</reference>
<name>A0A8T1ZKJ5_9BRAS</name>
<proteinExistence type="predicted"/>
<sequence>MWSDLCSFFFEQKELMKILLLEKIGRIGENFEEKRR</sequence>